<dbReference type="InterPro" id="IPR058922">
    <property type="entry name" value="WHD_DRP"/>
</dbReference>
<dbReference type="InterPro" id="IPR027417">
    <property type="entry name" value="P-loop_NTPase"/>
</dbReference>
<dbReference type="Pfam" id="PF00931">
    <property type="entry name" value="NB-ARC"/>
    <property type="match status" value="1"/>
</dbReference>
<keyword evidence="6" id="KW-0175">Coiled coil</keyword>
<comment type="caution">
    <text evidence="11">The sequence shown here is derived from an EMBL/GenBank/DDBJ whole genome shotgun (WGS) entry which is preliminary data.</text>
</comment>
<dbReference type="InterPro" id="IPR038005">
    <property type="entry name" value="RX-like_CC"/>
</dbReference>
<evidence type="ECO:0000256" key="6">
    <source>
        <dbReference type="SAM" id="Coils"/>
    </source>
</evidence>
<evidence type="ECO:0000259" key="8">
    <source>
        <dbReference type="Pfam" id="PF18052"/>
    </source>
</evidence>
<keyword evidence="3" id="KW-0547">Nucleotide-binding</keyword>
<accession>A0ABR2R458</accession>
<evidence type="ECO:0000259" key="9">
    <source>
        <dbReference type="Pfam" id="PF23559"/>
    </source>
</evidence>
<evidence type="ECO:0000256" key="1">
    <source>
        <dbReference type="ARBA" id="ARBA00022614"/>
    </source>
</evidence>
<keyword evidence="1" id="KW-0433">Leucine-rich repeat</keyword>
<dbReference type="Gene3D" id="1.20.5.4130">
    <property type="match status" value="1"/>
</dbReference>
<dbReference type="Gene3D" id="3.40.50.300">
    <property type="entry name" value="P-loop containing nucleotide triphosphate hydrolases"/>
    <property type="match status" value="1"/>
</dbReference>
<name>A0ABR2R458_9ROSI</name>
<evidence type="ECO:0000259" key="10">
    <source>
        <dbReference type="Pfam" id="PF25019"/>
    </source>
</evidence>
<sequence length="1323" mass="149659">MLVKAEQEHKANGLKLVKHCPPYILSVSLQLFKYCRQEVPFLQRYIDVQIRMDVIAISKLWIMLSPSILHMMIKFSLLYRVLTQDIVYRGTSIFNEDDKLIWKFDPQSKFSVKSVEQMPRDAEFFCLHKSLEAKVERTDMADALVSALVSTILNNLDSLFREEVGLAGSLKTDLENLQSTFTTIQAVLHDAEQKQWKNEAVKNWLRKLEQAAYDLEDVLDDFQSEARERGSKVSTFFSLQNPLLFRSSMARRVKAAREKVDAIAEERIKFHLEVGGGEAVIKGNKDRETSSLVDESEVIGRADEKGEMVSMILSNATHCDGLSVYAICGMGGLGKSCDIQDLDPLQRRLVEQLVGKRFLIVLDDVWNEFHEEWDRLKQALQSGRSGSTIIVTTRLEKVADMMATVPFRRLGCLTDGDSWSLFKQRAFGMGTNEGNANLETIGRRIVQRCGGVPLAIKAVGSILRSKSQESEWLNVRDSEIWDLEDEASRILAVLRLSYEHLPSYMKQCFSFCSIFPKDHVMKKDELIGLWMANGFIPSRGQLDLHDMGCEIFSELTRRSFFQEINEDVRGTVTCKMHDLIHDVATSIKGYECCVIESDERLKIPKTARHLFVHNSSSSRNVMDLSKLPPLRSLILDSKSHFVCNISNPSNFISNQKHLKVLDCGDRFINVAYNSLKHLRYLRFHDPRVKALPESISSLHNLQTLNLPGCSSLAMIPNGLKKLKNLKYLDLRGCHELISMPVGLGELTCLRKLSKFVVGVDKGRGIDELKELALEGELSITGLCNVENSTEARNANLIEKKNLRLLELSWPRNDWERTHHEHGNDEEIIDALQPHPSLKKLGITDYQGVRFPNWMMDLLLPNLVKIQLHCKRCDQLPPLGKLRFLKVLFIWGMGALKRIDSGFYGDMESCFPSLELLELGGARCLEEWTTANGGEHFPVLRSLSIGGCCPKLVKLPMLQSLKELVVENANDTLLKSLMMKATNLTSLRLHGSRDIIMDIPDGLLRNHKQLERLSIGNCSLKSSSDLLDNLSSLKHLELDNCSELESLPRGLQNLRCLESLSLIGCDSLVSLAVNGLSSLSSLEIMSCEKLSSLPESIQHLSSLRLLRIKNCEKFSSLPNEIQHLTSLSELKIGCCPNMMSLPQGVRSLTALQRLKIRGCPHLERRCKKERGEDWPIIAHIPHILIPSTRHIDWTCSPSGMKARFQLDAAECTESGEFVRWHQRKMVTETASTAAMEVAPLVHQFTLLVKGHSSRRKATTVSFRVTDNNTSPLENPHPWRLLLSRSRVGSSMSIAESSCPIWVFFYLYITPFFITSPCRVLKLLL</sequence>
<dbReference type="Pfam" id="PF23559">
    <property type="entry name" value="WHD_DRP"/>
    <property type="match status" value="1"/>
</dbReference>
<dbReference type="Gene3D" id="1.10.10.10">
    <property type="entry name" value="Winged helix-like DNA-binding domain superfamily/Winged helix DNA-binding domain"/>
    <property type="match status" value="1"/>
</dbReference>
<dbReference type="SUPFAM" id="SSF52540">
    <property type="entry name" value="P-loop containing nucleoside triphosphate hydrolases"/>
    <property type="match status" value="1"/>
</dbReference>
<dbReference type="EMBL" id="JBBPBN010000026">
    <property type="protein sequence ID" value="KAK9007736.1"/>
    <property type="molecule type" value="Genomic_DNA"/>
</dbReference>
<evidence type="ECO:0000256" key="2">
    <source>
        <dbReference type="ARBA" id="ARBA00022737"/>
    </source>
</evidence>
<protein>
    <submittedName>
        <fullName evidence="11">Uncharacterized protein</fullName>
    </submittedName>
</protein>
<dbReference type="Gene3D" id="1.10.8.430">
    <property type="entry name" value="Helical domain of apoptotic protease-activating factors"/>
    <property type="match status" value="1"/>
</dbReference>
<dbReference type="Proteomes" id="UP001396334">
    <property type="component" value="Unassembled WGS sequence"/>
</dbReference>
<evidence type="ECO:0000256" key="5">
    <source>
        <dbReference type="ARBA" id="ARBA00022840"/>
    </source>
</evidence>
<gene>
    <name evidence="11" type="ORF">V6N11_074654</name>
</gene>
<evidence type="ECO:0000256" key="3">
    <source>
        <dbReference type="ARBA" id="ARBA00022741"/>
    </source>
</evidence>
<evidence type="ECO:0000313" key="11">
    <source>
        <dbReference type="EMBL" id="KAK9007736.1"/>
    </source>
</evidence>
<dbReference type="InterPro" id="IPR042197">
    <property type="entry name" value="Apaf_helical"/>
</dbReference>
<keyword evidence="2" id="KW-0677">Repeat</keyword>
<dbReference type="InterPro" id="IPR056789">
    <property type="entry name" value="LRR_R13L1-DRL21"/>
</dbReference>
<evidence type="ECO:0000256" key="4">
    <source>
        <dbReference type="ARBA" id="ARBA00022821"/>
    </source>
</evidence>
<dbReference type="Gene3D" id="3.80.10.10">
    <property type="entry name" value="Ribonuclease Inhibitor"/>
    <property type="match status" value="4"/>
</dbReference>
<dbReference type="SUPFAM" id="SSF52058">
    <property type="entry name" value="L domain-like"/>
    <property type="match status" value="2"/>
</dbReference>
<dbReference type="Pfam" id="PF25019">
    <property type="entry name" value="LRR_R13L1-DRL21"/>
    <property type="match status" value="1"/>
</dbReference>
<dbReference type="CDD" id="cd14798">
    <property type="entry name" value="RX-CC_like"/>
    <property type="match status" value="1"/>
</dbReference>
<dbReference type="InterPro" id="IPR002182">
    <property type="entry name" value="NB-ARC"/>
</dbReference>
<dbReference type="PRINTS" id="PR00364">
    <property type="entry name" value="DISEASERSIST"/>
</dbReference>
<dbReference type="PANTHER" id="PTHR36766">
    <property type="entry name" value="PLANT BROAD-SPECTRUM MILDEW RESISTANCE PROTEIN RPW8"/>
    <property type="match status" value="1"/>
</dbReference>
<proteinExistence type="predicted"/>
<reference evidence="11 12" key="1">
    <citation type="journal article" date="2024" name="G3 (Bethesda)">
        <title>Genome assembly of Hibiscus sabdariffa L. provides insights into metabolisms of medicinal natural products.</title>
        <authorList>
            <person name="Kim T."/>
        </authorList>
    </citation>
    <scope>NUCLEOTIDE SEQUENCE [LARGE SCALE GENOMIC DNA]</scope>
    <source>
        <strain evidence="11">TK-2024</strain>
        <tissue evidence="11">Old leaves</tissue>
    </source>
</reference>
<dbReference type="Pfam" id="PF18052">
    <property type="entry name" value="Rx_N"/>
    <property type="match status" value="1"/>
</dbReference>
<organism evidence="11 12">
    <name type="scientific">Hibiscus sabdariffa</name>
    <name type="common">roselle</name>
    <dbReference type="NCBI Taxonomy" id="183260"/>
    <lineage>
        <taxon>Eukaryota</taxon>
        <taxon>Viridiplantae</taxon>
        <taxon>Streptophyta</taxon>
        <taxon>Embryophyta</taxon>
        <taxon>Tracheophyta</taxon>
        <taxon>Spermatophyta</taxon>
        <taxon>Magnoliopsida</taxon>
        <taxon>eudicotyledons</taxon>
        <taxon>Gunneridae</taxon>
        <taxon>Pentapetalae</taxon>
        <taxon>rosids</taxon>
        <taxon>malvids</taxon>
        <taxon>Malvales</taxon>
        <taxon>Malvaceae</taxon>
        <taxon>Malvoideae</taxon>
        <taxon>Hibiscus</taxon>
    </lineage>
</organism>
<evidence type="ECO:0000313" key="12">
    <source>
        <dbReference type="Proteomes" id="UP001396334"/>
    </source>
</evidence>
<feature type="domain" description="Disease resistance protein winged helix" evidence="9">
    <location>
        <begin position="514"/>
        <end position="584"/>
    </location>
</feature>
<dbReference type="InterPro" id="IPR032675">
    <property type="entry name" value="LRR_dom_sf"/>
</dbReference>
<feature type="coiled-coil region" evidence="6">
    <location>
        <begin position="174"/>
        <end position="225"/>
    </location>
</feature>
<evidence type="ECO:0000259" key="7">
    <source>
        <dbReference type="Pfam" id="PF00931"/>
    </source>
</evidence>
<feature type="domain" description="Disease resistance N-terminal" evidence="8">
    <location>
        <begin position="149"/>
        <end position="233"/>
    </location>
</feature>
<keyword evidence="4" id="KW-0611">Plant defense</keyword>
<feature type="domain" description="R13L1/DRL21-like LRR repeat region" evidence="10">
    <location>
        <begin position="765"/>
        <end position="892"/>
    </location>
</feature>
<dbReference type="InterPro" id="IPR041118">
    <property type="entry name" value="Rx_N"/>
</dbReference>
<keyword evidence="5" id="KW-0067">ATP-binding</keyword>
<keyword evidence="12" id="KW-1185">Reference proteome</keyword>
<dbReference type="PANTHER" id="PTHR36766:SF47">
    <property type="entry name" value="NB-ARC DOMAIN-CONTAINING PROTEIN"/>
    <property type="match status" value="1"/>
</dbReference>
<dbReference type="InterPro" id="IPR036388">
    <property type="entry name" value="WH-like_DNA-bd_sf"/>
</dbReference>
<feature type="domain" description="NB-ARC" evidence="7">
    <location>
        <begin position="345"/>
        <end position="428"/>
    </location>
</feature>